<keyword evidence="2" id="KW-1185">Reference proteome</keyword>
<dbReference type="RefSeq" id="WP_216833838.1">
    <property type="nucleotide sequence ID" value="NZ_JAFNJS010000001.1"/>
</dbReference>
<dbReference type="EMBL" id="JBHRSB010000001">
    <property type="protein sequence ID" value="MFC2998470.1"/>
    <property type="molecule type" value="Genomic_DNA"/>
</dbReference>
<organism evidence="1 2">
    <name type="scientific">Falsiroseomonas tokyonensis</name>
    <dbReference type="NCBI Taxonomy" id="430521"/>
    <lineage>
        <taxon>Bacteria</taxon>
        <taxon>Pseudomonadati</taxon>
        <taxon>Pseudomonadota</taxon>
        <taxon>Alphaproteobacteria</taxon>
        <taxon>Acetobacterales</taxon>
        <taxon>Roseomonadaceae</taxon>
        <taxon>Falsiroseomonas</taxon>
    </lineage>
</organism>
<evidence type="ECO:0000313" key="2">
    <source>
        <dbReference type="Proteomes" id="UP001595420"/>
    </source>
</evidence>
<dbReference type="Proteomes" id="UP001595420">
    <property type="component" value="Unassembled WGS sequence"/>
</dbReference>
<accession>A0ABV7BQS8</accession>
<protein>
    <submittedName>
        <fullName evidence="1">Uncharacterized protein</fullName>
    </submittedName>
</protein>
<evidence type="ECO:0000313" key="1">
    <source>
        <dbReference type="EMBL" id="MFC2998470.1"/>
    </source>
</evidence>
<name>A0ABV7BQS8_9PROT</name>
<proteinExistence type="predicted"/>
<reference evidence="2" key="1">
    <citation type="journal article" date="2019" name="Int. J. Syst. Evol. Microbiol.">
        <title>The Global Catalogue of Microorganisms (GCM) 10K type strain sequencing project: providing services to taxonomists for standard genome sequencing and annotation.</title>
        <authorList>
            <consortium name="The Broad Institute Genomics Platform"/>
            <consortium name="The Broad Institute Genome Sequencing Center for Infectious Disease"/>
            <person name="Wu L."/>
            <person name="Ma J."/>
        </authorList>
    </citation>
    <scope>NUCLEOTIDE SEQUENCE [LARGE SCALE GENOMIC DNA]</scope>
    <source>
        <strain evidence="2">CGMCC 1.16855</strain>
    </source>
</reference>
<sequence length="312" mass="34837">MVDSPEPAATSQAPGSITRRFVSRGEMAARARTETLQVADLAALELRPGNYIYEHQGQPLHYAFYLKFTDPGQPLLVFGQGFQARSQVQLPRFQRMDWAEELPYNALIFNDPTLFLREDVSLGWCAGTAEAPVLPTHCEIVGQVRDALGIRNENILFYGSSAGGFTSLMMASRMPGSSALVNNPQTDVLKFRRGGVRRLLEVGFGGIPLDRAKAEFPDRFSFVASIAAGAQVPRIYYLQNILDDDHYTDQLLPLLGTLKLRAEERQEIDLSQRFILELYSDAKALHNPVGFDKIRSCLESIRPWFEGAPVQD</sequence>
<comment type="caution">
    <text evidence="1">The sequence shown here is derived from an EMBL/GenBank/DDBJ whole genome shotgun (WGS) entry which is preliminary data.</text>
</comment>
<gene>
    <name evidence="1" type="ORF">ACFOD3_01115</name>
</gene>